<dbReference type="InterPro" id="IPR047792">
    <property type="entry name" value="Hvo_1808-like"/>
</dbReference>
<evidence type="ECO:0000256" key="1">
    <source>
        <dbReference type="SAM" id="MobiDB-lite"/>
    </source>
</evidence>
<evidence type="ECO:0000313" key="2">
    <source>
        <dbReference type="EMBL" id="SEH13250.1"/>
    </source>
</evidence>
<dbReference type="Proteomes" id="UP000199112">
    <property type="component" value="Unassembled WGS sequence"/>
</dbReference>
<feature type="region of interest" description="Disordered" evidence="1">
    <location>
        <begin position="294"/>
        <end position="327"/>
    </location>
</feature>
<proteinExistence type="predicted"/>
<protein>
    <submittedName>
        <fullName evidence="2">PGF-CTERM protein</fullName>
    </submittedName>
</protein>
<dbReference type="NCBIfam" id="NF038145">
    <property type="entry name" value="Hvo_1808_fam"/>
    <property type="match status" value="1"/>
</dbReference>
<reference evidence="3" key="1">
    <citation type="submission" date="2016-10" db="EMBL/GenBank/DDBJ databases">
        <authorList>
            <person name="Varghese N."/>
            <person name="Submissions S."/>
        </authorList>
    </citation>
    <scope>NUCLEOTIDE SEQUENCE [LARGE SCALE GENOMIC DNA]</scope>
    <source>
        <strain evidence="3">CGMCC 1.8981</strain>
    </source>
</reference>
<keyword evidence="3" id="KW-1185">Reference proteome</keyword>
<accession>A0A1H6FSM6</accession>
<evidence type="ECO:0000313" key="3">
    <source>
        <dbReference type="Proteomes" id="UP000199112"/>
    </source>
</evidence>
<sequence>MEKVTRSRVLVATVVAVILVIGIAAAAGAVPLFASGDSTDRPDDPSTEETVGYVEGYWYDDELDADDGADAVIDDEDDLEEVIYRSMARVEEIRELTFEEEVPVDVISREEFQEDHDDMFVELEEDEELQQNVTYEALFMVDSETDAEDEFEAMYGDSVGGYYDPATNEIVLVSDSPDEPEVDEVILGHELLHALQDQHFDLASYDRETIDQDAAKNGLIEGDAVTVEQAYDQHCDAEWECLPSAQPPENQVGDLNWGIYLLLMHPYEAGPEYVDSLLEGDDWSAVDDAYDDAPASSSDVIHTDEDREAGDVTVDDDSSDSWEQLETDDGLANETVGEAGMVSMLGSDAMDPLRSSVIEETDLLTADLQGVDYDQPYTDGWAGDELVTYVDSDVTDTDTVSTSEEAGYVWETEWTSEEDADEFADGYTQLLELNDAQVLNESEGVYSVDDGYQGAYALDIDGESVTIVRGPSVDDLNAIEDGVVAEDLEVSDDPDEPTDGDAGTDDDTGSDDADEESSDADDADDASEASDADNDSIPGFAASSAVVALAVAVLAARHKR</sequence>
<feature type="compositionally biased region" description="Acidic residues" evidence="1">
    <location>
        <begin position="486"/>
        <end position="534"/>
    </location>
</feature>
<name>A0A1H6FSM6_9EURY</name>
<dbReference type="EMBL" id="FNWL01000001">
    <property type="protein sequence ID" value="SEH13250.1"/>
    <property type="molecule type" value="Genomic_DNA"/>
</dbReference>
<feature type="region of interest" description="Disordered" evidence="1">
    <location>
        <begin position="486"/>
        <end position="538"/>
    </location>
</feature>
<dbReference type="AlphaFoldDB" id="A0A1H6FSM6"/>
<organism evidence="2 3">
    <name type="scientific">Natronorubrum sediminis</name>
    <dbReference type="NCBI Taxonomy" id="640943"/>
    <lineage>
        <taxon>Archaea</taxon>
        <taxon>Methanobacteriati</taxon>
        <taxon>Methanobacteriota</taxon>
        <taxon>Stenosarchaea group</taxon>
        <taxon>Halobacteria</taxon>
        <taxon>Halobacteriales</taxon>
        <taxon>Natrialbaceae</taxon>
        <taxon>Natronorubrum</taxon>
    </lineage>
</organism>
<feature type="compositionally biased region" description="Acidic residues" evidence="1">
    <location>
        <begin position="313"/>
        <end position="327"/>
    </location>
</feature>
<gene>
    <name evidence="2" type="ORF">SAMN04487967_1244</name>
</gene>